<dbReference type="EMBL" id="BGPR01001536">
    <property type="protein sequence ID" value="GBM56240.1"/>
    <property type="molecule type" value="Genomic_DNA"/>
</dbReference>
<gene>
    <name evidence="1" type="ORF">AVEN_101525_1</name>
</gene>
<keyword evidence="2" id="KW-1185">Reference proteome</keyword>
<comment type="caution">
    <text evidence="1">The sequence shown here is derived from an EMBL/GenBank/DDBJ whole genome shotgun (WGS) entry which is preliminary data.</text>
</comment>
<organism evidence="1 2">
    <name type="scientific">Araneus ventricosus</name>
    <name type="common">Orbweaver spider</name>
    <name type="synonym">Epeira ventricosa</name>
    <dbReference type="NCBI Taxonomy" id="182803"/>
    <lineage>
        <taxon>Eukaryota</taxon>
        <taxon>Metazoa</taxon>
        <taxon>Ecdysozoa</taxon>
        <taxon>Arthropoda</taxon>
        <taxon>Chelicerata</taxon>
        <taxon>Arachnida</taxon>
        <taxon>Araneae</taxon>
        <taxon>Araneomorphae</taxon>
        <taxon>Entelegynae</taxon>
        <taxon>Araneoidea</taxon>
        <taxon>Araneidae</taxon>
        <taxon>Araneus</taxon>
    </lineage>
</organism>
<evidence type="ECO:0000313" key="2">
    <source>
        <dbReference type="Proteomes" id="UP000499080"/>
    </source>
</evidence>
<accession>A0A4Y2GR81</accession>
<reference evidence="1 2" key="1">
    <citation type="journal article" date="2019" name="Sci. Rep.">
        <title>Orb-weaving spider Araneus ventricosus genome elucidates the spidroin gene catalogue.</title>
        <authorList>
            <person name="Kono N."/>
            <person name="Nakamura H."/>
            <person name="Ohtoshi R."/>
            <person name="Moran D.A.P."/>
            <person name="Shinohara A."/>
            <person name="Yoshida Y."/>
            <person name="Fujiwara M."/>
            <person name="Mori M."/>
            <person name="Tomita M."/>
            <person name="Arakawa K."/>
        </authorList>
    </citation>
    <scope>NUCLEOTIDE SEQUENCE [LARGE SCALE GENOMIC DNA]</scope>
</reference>
<name>A0A4Y2GR81_ARAVE</name>
<proteinExistence type="predicted"/>
<protein>
    <submittedName>
        <fullName evidence="1">Uncharacterized protein</fullName>
    </submittedName>
</protein>
<evidence type="ECO:0000313" key="1">
    <source>
        <dbReference type="EMBL" id="GBM56240.1"/>
    </source>
</evidence>
<dbReference type="Proteomes" id="UP000499080">
    <property type="component" value="Unassembled WGS sequence"/>
</dbReference>
<sequence>MGRIGPICTVDAMVLGHTYNHVDTSRVVFRKAGCWSRCRTNVVLCHIMGAPALWWRSFHPCDLLVRTESNLAISRGYMFSYEIKIIEIGPVFGAGELSHGFSPHRMKSEVEFLISLENEELWGEATIDEISKGRKL</sequence>
<dbReference type="AlphaFoldDB" id="A0A4Y2GR81"/>